<reference evidence="1" key="1">
    <citation type="journal article" date="2020" name="bioRxiv">
        <title>Historical genomics reveals the evolutionary mechanisms behind multiple outbreaks of the host-specific coffee wilt pathogen Fusarium xylarioides.</title>
        <authorList>
            <person name="Peck D."/>
            <person name="Nowell R.W."/>
            <person name="Flood J."/>
            <person name="Ryan M.J."/>
            <person name="Barraclough T.G."/>
        </authorList>
    </citation>
    <scope>NUCLEOTIDE SEQUENCE</scope>
    <source>
        <strain evidence="1">IMI 127659i</strain>
    </source>
</reference>
<reference evidence="1" key="2">
    <citation type="submission" date="2020-10" db="EMBL/GenBank/DDBJ databases">
        <authorList>
            <person name="Peck L.D."/>
            <person name="Nowell R.W."/>
            <person name="Flood J."/>
            <person name="Ryan M.J."/>
            <person name="Barraclough T.G."/>
        </authorList>
    </citation>
    <scope>NUCLEOTIDE SEQUENCE</scope>
    <source>
        <strain evidence="1">IMI 127659i</strain>
    </source>
</reference>
<proteinExistence type="predicted"/>
<dbReference type="Proteomes" id="UP000750502">
    <property type="component" value="Unassembled WGS sequence"/>
</dbReference>
<comment type="caution">
    <text evidence="1">The sequence shown here is derived from an EMBL/GenBank/DDBJ whole genome shotgun (WGS) entry which is preliminary data.</text>
</comment>
<name>A0A9P7HMB6_9HYPO</name>
<organism evidence="1 2">
    <name type="scientific">Fusarium xylarioides</name>
    <dbReference type="NCBI Taxonomy" id="221167"/>
    <lineage>
        <taxon>Eukaryota</taxon>
        <taxon>Fungi</taxon>
        <taxon>Dikarya</taxon>
        <taxon>Ascomycota</taxon>
        <taxon>Pezizomycotina</taxon>
        <taxon>Sordariomycetes</taxon>
        <taxon>Hypocreomycetidae</taxon>
        <taxon>Hypocreales</taxon>
        <taxon>Nectriaceae</taxon>
        <taxon>Fusarium</taxon>
        <taxon>Fusarium fujikuroi species complex</taxon>
    </lineage>
</organism>
<dbReference type="EMBL" id="JADFTT010000366">
    <property type="protein sequence ID" value="KAG5762555.1"/>
    <property type="molecule type" value="Genomic_DNA"/>
</dbReference>
<keyword evidence="2" id="KW-1185">Reference proteome</keyword>
<accession>A0A9P7HMB6</accession>
<sequence length="141" mass="16174">MAMKTYLADPRQLIFVMLQITNLAQDSPKTEGPHTTKERGFDVYSVTTLDHQNIHQIIDAMELHYDKVSEAGLFELHIDLIFYRSVAKARLENVASHDSEELSDFIVACSVKREWDIPDTTPGRNRQWSFFPDLPLMHGGL</sequence>
<dbReference type="OrthoDB" id="4754366at2759"/>
<evidence type="ECO:0000313" key="2">
    <source>
        <dbReference type="Proteomes" id="UP000750502"/>
    </source>
</evidence>
<gene>
    <name evidence="1" type="ORF">H9Q72_009337</name>
</gene>
<dbReference type="AlphaFoldDB" id="A0A9P7HMB6"/>
<protein>
    <submittedName>
        <fullName evidence="1">Uncharacterized protein</fullName>
    </submittedName>
</protein>
<evidence type="ECO:0000313" key="1">
    <source>
        <dbReference type="EMBL" id="KAG5762555.1"/>
    </source>
</evidence>